<dbReference type="EMBL" id="FQXP01000005">
    <property type="protein sequence ID" value="SHH79191.1"/>
    <property type="molecule type" value="Genomic_DNA"/>
</dbReference>
<protein>
    <submittedName>
        <fullName evidence="3">Competence protein ComEC</fullName>
    </submittedName>
</protein>
<feature type="transmembrane region" description="Helical" evidence="1">
    <location>
        <begin position="9"/>
        <end position="27"/>
    </location>
</feature>
<evidence type="ECO:0000313" key="4">
    <source>
        <dbReference type="Proteomes" id="UP000184526"/>
    </source>
</evidence>
<sequence length="287" mass="32445">MKKNFFKPIYIYFYITVFLLTTFLYYGCFSNANSLKEIELRVHFIDVGQGDASLIQFNNKSILIDAGPDENSSNLIKYLKSCKVETLDYVIATHPHEDHIGAMDEVLDKFKVNNFIMPKTSDSSKYFEDMANSLMKHNITPIEAKKGVNFLLNDKINCSIIAPNSSSYENLNDYSAVLKLTYNDLSFLFTGDAEAISENEMINNNYNLNSQILKVGHHGSNSSTSKNFLNNVKPKIAIISCAASNSYGHPSKEVLKYLSEFNVKILRTDREDTIVLSSDGTNIYKLK</sequence>
<proteinExistence type="predicted"/>
<dbReference type="PANTHER" id="PTHR30619">
    <property type="entry name" value="DNA INTERNALIZATION/COMPETENCE PROTEIN COMEC/REC2"/>
    <property type="match status" value="1"/>
</dbReference>
<dbReference type="PANTHER" id="PTHR30619:SF7">
    <property type="entry name" value="BETA-LACTAMASE DOMAIN PROTEIN"/>
    <property type="match status" value="1"/>
</dbReference>
<dbReference type="SMART" id="SM00849">
    <property type="entry name" value="Lactamase_B"/>
    <property type="match status" value="1"/>
</dbReference>
<dbReference type="InterPro" id="IPR035681">
    <property type="entry name" value="ComA-like_MBL"/>
</dbReference>
<reference evidence="3 4" key="1">
    <citation type="submission" date="2016-11" db="EMBL/GenBank/DDBJ databases">
        <authorList>
            <person name="Jaros S."/>
            <person name="Januszkiewicz K."/>
            <person name="Wedrychowicz H."/>
        </authorList>
    </citation>
    <scope>NUCLEOTIDE SEQUENCE [LARGE SCALE GENOMIC DNA]</scope>
    <source>
        <strain evidence="3 4">DSM 3089</strain>
    </source>
</reference>
<feature type="domain" description="Metallo-beta-lactamase" evidence="2">
    <location>
        <begin position="49"/>
        <end position="243"/>
    </location>
</feature>
<evidence type="ECO:0000259" key="2">
    <source>
        <dbReference type="SMART" id="SM00849"/>
    </source>
</evidence>
<keyword evidence="1" id="KW-0812">Transmembrane</keyword>
<keyword evidence="4" id="KW-1185">Reference proteome</keyword>
<dbReference type="InterPro" id="IPR001279">
    <property type="entry name" value="Metallo-B-lactamas"/>
</dbReference>
<gene>
    <name evidence="3" type="ORF">SAMN02745196_01386</name>
</gene>
<dbReference type="RefSeq" id="WP_242944315.1">
    <property type="nucleotide sequence ID" value="NZ_FQXP01000005.1"/>
</dbReference>
<dbReference type="InterPro" id="IPR036866">
    <property type="entry name" value="RibonucZ/Hydroxyglut_hydro"/>
</dbReference>
<dbReference type="Pfam" id="PF00753">
    <property type="entry name" value="Lactamase_B"/>
    <property type="match status" value="1"/>
</dbReference>
<dbReference type="AlphaFoldDB" id="A0A1M5VVE2"/>
<name>A0A1M5VVE2_9CLOT</name>
<dbReference type="CDD" id="cd07731">
    <property type="entry name" value="ComA-like_MBL-fold"/>
    <property type="match status" value="1"/>
</dbReference>
<keyword evidence="1" id="KW-1133">Transmembrane helix</keyword>
<dbReference type="Gene3D" id="3.60.15.10">
    <property type="entry name" value="Ribonuclease Z/Hydroxyacylglutathione hydrolase-like"/>
    <property type="match status" value="1"/>
</dbReference>
<dbReference type="SUPFAM" id="SSF56281">
    <property type="entry name" value="Metallo-hydrolase/oxidoreductase"/>
    <property type="match status" value="1"/>
</dbReference>
<evidence type="ECO:0000313" key="3">
    <source>
        <dbReference type="EMBL" id="SHH79191.1"/>
    </source>
</evidence>
<dbReference type="Proteomes" id="UP000184526">
    <property type="component" value="Unassembled WGS sequence"/>
</dbReference>
<dbReference type="STRING" id="1121306.SAMN02745196_01386"/>
<keyword evidence="1" id="KW-0472">Membrane</keyword>
<dbReference type="InterPro" id="IPR052159">
    <property type="entry name" value="Competence_DNA_uptake"/>
</dbReference>
<organism evidence="3 4">
    <name type="scientific">Clostridium collagenovorans DSM 3089</name>
    <dbReference type="NCBI Taxonomy" id="1121306"/>
    <lineage>
        <taxon>Bacteria</taxon>
        <taxon>Bacillati</taxon>
        <taxon>Bacillota</taxon>
        <taxon>Clostridia</taxon>
        <taxon>Eubacteriales</taxon>
        <taxon>Clostridiaceae</taxon>
        <taxon>Clostridium</taxon>
    </lineage>
</organism>
<accession>A0A1M5VVE2</accession>
<evidence type="ECO:0000256" key="1">
    <source>
        <dbReference type="SAM" id="Phobius"/>
    </source>
</evidence>